<dbReference type="SMART" id="SM00320">
    <property type="entry name" value="WD40"/>
    <property type="match status" value="5"/>
</dbReference>
<name>A0A8S9YM59_9TREM</name>
<sequence>MSTSDRKLELERKKAKLAALREQKTKRDQPSVNVFVNGTNHLTTGPGSTTTNHNIRIDAEELLKTLGISIPESVPNAVGDHVHQSKSASDLLAHTRTSSPRRRAKLGFSKVSELNLPPKDFICYSKETQTRELSVSRSVPGATVSGKCSSVSYDARHADSPRDILGSPRLMANLEWDDEFSMMMPFDNSLLDPLDRTAITTDTQRIPLATSSDPVKHPATPERTQSVKIHMLTDEERATVIHTEQFTSFFDRAARLMERALDEPADIFVDYIFLRCSASQRHQLLRFGRDFYDDRWSKRRCVTALDWSPSFPELLLGAYHSNEDAPHEPHGVCLIWNLKYQKSTPEYIFHCQSPVTSATLATYHPNLVIGGTYSGQIVLWDNRTAKRTPVQRTVLSATAHTHPVHGVMIVGTQNAHNLISVSSDGKMCSWSLDMLSQPQQSMELTYRQTRPVATTSLSFFQQDVNNFLVGSEDGRVYTGSRHGSQAGVVEMLEGHQAPITSVATYDTEGPVNFSSLFLTTSFDWTVKLWSMKDLRPIYSFDESSDIVLDADWSPLHPAVFATVDCSGRLDLWNLNTDTEVPAARIQVDGQVAVNKCRFHSSGLHIAAGDRSGRIHVYDLNESMVTPRADEWSLFAHTIEELRQLALERCDRDSMPSIVTTGSHMSPIISQ</sequence>
<dbReference type="SUPFAM" id="SSF50978">
    <property type="entry name" value="WD40 repeat-like"/>
    <property type="match status" value="1"/>
</dbReference>
<evidence type="ECO:0000256" key="7">
    <source>
        <dbReference type="PROSITE-ProRule" id="PRU00221"/>
    </source>
</evidence>
<evidence type="ECO:0000313" key="9">
    <source>
        <dbReference type="Proteomes" id="UP000822476"/>
    </source>
</evidence>
<evidence type="ECO:0000256" key="6">
    <source>
        <dbReference type="ARBA" id="ARBA00023212"/>
    </source>
</evidence>
<keyword evidence="9" id="KW-1185">Reference proteome</keyword>
<evidence type="ECO:0008006" key="10">
    <source>
        <dbReference type="Google" id="ProtNLM"/>
    </source>
</evidence>
<keyword evidence="5" id="KW-0677">Repeat</keyword>
<comment type="similarity">
    <text evidence="2">Belongs to the dynein intermediate chain family.</text>
</comment>
<evidence type="ECO:0000256" key="4">
    <source>
        <dbReference type="ARBA" id="ARBA00022574"/>
    </source>
</evidence>
<dbReference type="GO" id="GO:0045503">
    <property type="term" value="F:dynein light chain binding"/>
    <property type="evidence" value="ECO:0007669"/>
    <property type="project" value="TreeGrafter"/>
</dbReference>
<dbReference type="PANTHER" id="PTHR12442:SF22">
    <property type="entry name" value="CYTOPLASMIC DYNEIN 1 INTERMEDIATE CHAIN-RELATED"/>
    <property type="match status" value="1"/>
</dbReference>
<dbReference type="InterPro" id="IPR050687">
    <property type="entry name" value="Dynein_IC"/>
</dbReference>
<proteinExistence type="inferred from homology"/>
<dbReference type="GO" id="GO:0005868">
    <property type="term" value="C:cytoplasmic dynein complex"/>
    <property type="evidence" value="ECO:0007669"/>
    <property type="project" value="InterPro"/>
</dbReference>
<dbReference type="AlphaFoldDB" id="A0A8S9YM59"/>
<dbReference type="InterPro" id="IPR001680">
    <property type="entry name" value="WD40_rpt"/>
</dbReference>
<dbReference type="Pfam" id="PF11540">
    <property type="entry name" value="Dynein_IC2"/>
    <property type="match status" value="1"/>
</dbReference>
<dbReference type="EMBL" id="JTDE01020897">
    <property type="protein sequence ID" value="KAF7233664.1"/>
    <property type="molecule type" value="Genomic_DNA"/>
</dbReference>
<evidence type="ECO:0000256" key="5">
    <source>
        <dbReference type="ARBA" id="ARBA00022737"/>
    </source>
</evidence>
<dbReference type="PANTHER" id="PTHR12442">
    <property type="entry name" value="DYNEIN INTERMEDIATE CHAIN"/>
    <property type="match status" value="1"/>
</dbReference>
<comment type="subcellular location">
    <subcellularLocation>
        <location evidence="1">Cytoplasm</location>
        <location evidence="1">Cytoskeleton</location>
    </subcellularLocation>
</comment>
<keyword evidence="4 7" id="KW-0853">WD repeat</keyword>
<reference evidence="8" key="1">
    <citation type="submission" date="2019-07" db="EMBL/GenBank/DDBJ databases">
        <title>Annotation for the trematode Paragonimus miyazaki's.</title>
        <authorList>
            <person name="Choi Y.-J."/>
        </authorList>
    </citation>
    <scope>NUCLEOTIDE SEQUENCE</scope>
    <source>
        <strain evidence="8">Japan</strain>
    </source>
</reference>
<evidence type="ECO:0000313" key="8">
    <source>
        <dbReference type="EMBL" id="KAF7233664.1"/>
    </source>
</evidence>
<dbReference type="PROSITE" id="PS50082">
    <property type="entry name" value="WD_REPEATS_2"/>
    <property type="match status" value="1"/>
</dbReference>
<dbReference type="Gene3D" id="2.130.10.10">
    <property type="entry name" value="YVTN repeat-like/Quinoprotein amine dehydrogenase"/>
    <property type="match status" value="2"/>
</dbReference>
<dbReference type="FunFam" id="2.130.10.10:FF:000781">
    <property type="entry name" value="Cytoplasmic dynein intermediate chain"/>
    <property type="match status" value="1"/>
</dbReference>
<feature type="repeat" description="WD" evidence="7">
    <location>
        <begin position="492"/>
        <end position="539"/>
    </location>
</feature>
<evidence type="ECO:0000256" key="3">
    <source>
        <dbReference type="ARBA" id="ARBA00022490"/>
    </source>
</evidence>
<accession>A0A8S9YM59</accession>
<dbReference type="OrthoDB" id="4189at2759"/>
<dbReference type="Pfam" id="PF00400">
    <property type="entry name" value="WD40"/>
    <property type="match status" value="2"/>
</dbReference>
<dbReference type="InterPro" id="IPR015943">
    <property type="entry name" value="WD40/YVTN_repeat-like_dom_sf"/>
</dbReference>
<dbReference type="Proteomes" id="UP000822476">
    <property type="component" value="Unassembled WGS sequence"/>
</dbReference>
<dbReference type="InterPro" id="IPR036322">
    <property type="entry name" value="WD40_repeat_dom_sf"/>
</dbReference>
<dbReference type="InterPro" id="IPR025956">
    <property type="entry name" value="DYNC1I1/DYNC1I2"/>
</dbReference>
<evidence type="ECO:0000256" key="2">
    <source>
        <dbReference type="ARBA" id="ARBA00011059"/>
    </source>
</evidence>
<comment type="caution">
    <text evidence="8">The sequence shown here is derived from an EMBL/GenBank/DDBJ whole genome shotgun (WGS) entry which is preliminary data.</text>
</comment>
<protein>
    <recommendedName>
        <fullName evidence="10">Dynein intermediate chain, cytosolic</fullName>
    </recommendedName>
</protein>
<keyword evidence="6" id="KW-0206">Cytoskeleton</keyword>
<evidence type="ECO:0000256" key="1">
    <source>
        <dbReference type="ARBA" id="ARBA00004245"/>
    </source>
</evidence>
<organism evidence="8 9">
    <name type="scientific">Paragonimus skrjabini miyazakii</name>
    <dbReference type="NCBI Taxonomy" id="59628"/>
    <lineage>
        <taxon>Eukaryota</taxon>
        <taxon>Metazoa</taxon>
        <taxon>Spiralia</taxon>
        <taxon>Lophotrochozoa</taxon>
        <taxon>Platyhelminthes</taxon>
        <taxon>Trematoda</taxon>
        <taxon>Digenea</taxon>
        <taxon>Plagiorchiida</taxon>
        <taxon>Troglotremata</taxon>
        <taxon>Troglotrematidae</taxon>
        <taxon>Paragonimus</taxon>
    </lineage>
</organism>
<dbReference type="GO" id="GO:0010970">
    <property type="term" value="P:transport along microtubule"/>
    <property type="evidence" value="ECO:0007669"/>
    <property type="project" value="TreeGrafter"/>
</dbReference>
<gene>
    <name evidence="8" type="ORF">EG68_09913</name>
</gene>
<keyword evidence="3" id="KW-0963">Cytoplasm</keyword>
<dbReference type="GO" id="GO:0045504">
    <property type="term" value="F:dynein heavy chain binding"/>
    <property type="evidence" value="ECO:0007669"/>
    <property type="project" value="TreeGrafter"/>
</dbReference>